<evidence type="ECO:0000256" key="1">
    <source>
        <dbReference type="SAM" id="MobiDB-lite"/>
    </source>
</evidence>
<dbReference type="Pfam" id="PF12520">
    <property type="entry name" value="DUF3723"/>
    <property type="match status" value="1"/>
</dbReference>
<dbReference type="Proteomes" id="UP000288168">
    <property type="component" value="Unassembled WGS sequence"/>
</dbReference>
<name>A0A428NT75_9HYPO</name>
<dbReference type="EMBL" id="NKCI01000305">
    <property type="protein sequence ID" value="RSL43991.1"/>
    <property type="molecule type" value="Genomic_DNA"/>
</dbReference>
<reference evidence="2 3" key="1">
    <citation type="submission" date="2017-06" db="EMBL/GenBank/DDBJ databases">
        <title>Comparative genomic analysis of Ambrosia Fusariam Clade fungi.</title>
        <authorList>
            <person name="Stajich J.E."/>
            <person name="Carrillo J."/>
            <person name="Kijimoto T."/>
            <person name="Eskalen A."/>
            <person name="O'Donnell K."/>
            <person name="Kasson M."/>
        </authorList>
    </citation>
    <scope>NUCLEOTIDE SEQUENCE [LARGE SCALE GENOMIC DNA]</scope>
    <source>
        <strain evidence="2 3">NRRL62584</strain>
    </source>
</reference>
<evidence type="ECO:0000313" key="2">
    <source>
        <dbReference type="EMBL" id="RSL43991.1"/>
    </source>
</evidence>
<feature type="compositionally biased region" description="Polar residues" evidence="1">
    <location>
        <begin position="333"/>
        <end position="346"/>
    </location>
</feature>
<dbReference type="OrthoDB" id="4227485at2759"/>
<organism evidence="2 3">
    <name type="scientific">Fusarium duplospermum</name>
    <dbReference type="NCBI Taxonomy" id="1325734"/>
    <lineage>
        <taxon>Eukaryota</taxon>
        <taxon>Fungi</taxon>
        <taxon>Dikarya</taxon>
        <taxon>Ascomycota</taxon>
        <taxon>Pezizomycotina</taxon>
        <taxon>Sordariomycetes</taxon>
        <taxon>Hypocreomycetidae</taxon>
        <taxon>Hypocreales</taxon>
        <taxon>Nectriaceae</taxon>
        <taxon>Fusarium</taxon>
        <taxon>Fusarium solani species complex</taxon>
    </lineage>
</organism>
<keyword evidence="3" id="KW-1185">Reference proteome</keyword>
<protein>
    <submittedName>
        <fullName evidence="2">Uncharacterized protein</fullName>
    </submittedName>
</protein>
<dbReference type="InterPro" id="IPR022198">
    <property type="entry name" value="DUF3723"/>
</dbReference>
<sequence>MKFPGVIGGLQLGNIHKHLALHCDENLSFALRHILHVWEYITEDNPRTNAAITLHDVQCLQLRAPIASHGDRVAIGRMFDDGTLLRGIEDLDVRDRVRQRILSLQVIIPSIETFHENMKFFSIGAKILRKYLMEAPTSRKGKPTLFESLASKWNGGAVQHVECKPGEITTSSETPTQWHAYTTVFLAALRDFARLSFEHPRQDVRGETMPAFPERLQITYLAHLAIQVGFDNPKIRETLELRAGHPEVAQYKPQDGDPADWRGGIPFTKTYQQLRSQAFIPQLAQPISRERTFTPIFVIRDIMNAFFGGGMDLARNSPDNLTTLVSPAVSEVPGTTSPETDRTFQAQPEDVAMEDPGDNVPTKGPKPHKRAVSRTLGLKARRVEDAESNRAGERSNRSV</sequence>
<evidence type="ECO:0000313" key="3">
    <source>
        <dbReference type="Proteomes" id="UP000288168"/>
    </source>
</evidence>
<feature type="region of interest" description="Disordered" evidence="1">
    <location>
        <begin position="329"/>
        <end position="399"/>
    </location>
</feature>
<gene>
    <name evidence="2" type="ORF">CEP54_014869</name>
</gene>
<feature type="compositionally biased region" description="Basic and acidic residues" evidence="1">
    <location>
        <begin position="381"/>
        <end position="399"/>
    </location>
</feature>
<proteinExistence type="predicted"/>
<accession>A0A428NT75</accession>
<dbReference type="STRING" id="1325734.A0A428NT75"/>
<dbReference type="AlphaFoldDB" id="A0A428NT75"/>
<comment type="caution">
    <text evidence="2">The sequence shown here is derived from an EMBL/GenBank/DDBJ whole genome shotgun (WGS) entry which is preliminary data.</text>
</comment>